<evidence type="ECO:0000313" key="21">
    <source>
        <dbReference type="Proteomes" id="UP001420932"/>
    </source>
</evidence>
<feature type="domain" description="ATPase F1/V1/A1 complex alpha/beta subunit nucleotide-binding" evidence="17">
    <location>
        <begin position="175"/>
        <end position="342"/>
    </location>
</feature>
<dbReference type="FunFam" id="1.20.150.20:FF:000001">
    <property type="entry name" value="ATP synthase subunit alpha"/>
    <property type="match status" value="1"/>
</dbReference>
<comment type="caution">
    <text evidence="20">The sequence shown here is derived from an EMBL/GenBank/DDBJ whole genome shotgun (WGS) entry which is preliminary data.</text>
</comment>
<dbReference type="InterPro" id="IPR000194">
    <property type="entry name" value="ATPase_F1/V1/A1_a/bsu_nucl-bd"/>
</dbReference>
<keyword evidence="10" id="KW-0496">Mitochondrion</keyword>
<evidence type="ECO:0000256" key="14">
    <source>
        <dbReference type="ARBA" id="ARBA00037296"/>
    </source>
</evidence>
<keyword evidence="6 15" id="KW-0375">Hydrogen ion transport</keyword>
<dbReference type="InterPro" id="IPR000793">
    <property type="entry name" value="ATP_synth_asu_C"/>
</dbReference>
<comment type="function">
    <text evidence="16">Produces ATP from ADP in the presence of a proton gradient across the membrane.</text>
</comment>
<evidence type="ECO:0000256" key="1">
    <source>
        <dbReference type="ARBA" id="ARBA00004273"/>
    </source>
</evidence>
<keyword evidence="13 16" id="KW-0066">ATP synthesis</keyword>
<dbReference type="GO" id="GO:0043531">
    <property type="term" value="F:ADP binding"/>
    <property type="evidence" value="ECO:0007669"/>
    <property type="project" value="TreeGrafter"/>
</dbReference>
<keyword evidence="11" id="KW-0472">Membrane</keyword>
<dbReference type="Gene3D" id="2.40.30.20">
    <property type="match status" value="1"/>
</dbReference>
<dbReference type="Pfam" id="PF02874">
    <property type="entry name" value="ATP-synt_ab_N"/>
    <property type="match status" value="1"/>
</dbReference>
<protein>
    <recommendedName>
        <fullName evidence="16">ATP synthase subunit alpha</fullName>
    </recommendedName>
</protein>
<dbReference type="SUPFAM" id="SSF50615">
    <property type="entry name" value="N-terminal domain of alpha and beta subunits of F1 ATP synthase"/>
    <property type="match status" value="1"/>
</dbReference>
<evidence type="ECO:0000256" key="4">
    <source>
        <dbReference type="ARBA" id="ARBA00022448"/>
    </source>
</evidence>
<evidence type="ECO:0000256" key="6">
    <source>
        <dbReference type="ARBA" id="ARBA00022781"/>
    </source>
</evidence>
<evidence type="ECO:0000256" key="3">
    <source>
        <dbReference type="ARBA" id="ARBA00011648"/>
    </source>
</evidence>
<dbReference type="GO" id="GO:0005743">
    <property type="term" value="C:mitochondrial inner membrane"/>
    <property type="evidence" value="ECO:0007669"/>
    <property type="project" value="UniProtKB-SubCell"/>
</dbReference>
<comment type="subcellular location">
    <subcellularLocation>
        <location evidence="1">Mitochondrion inner membrane</location>
    </subcellularLocation>
</comment>
<dbReference type="InterPro" id="IPR033732">
    <property type="entry name" value="ATP_synth_F1_a_nt-bd_dom"/>
</dbReference>
<dbReference type="InterPro" id="IPR027417">
    <property type="entry name" value="P-loop_NTPase"/>
</dbReference>
<evidence type="ECO:0000259" key="17">
    <source>
        <dbReference type="Pfam" id="PF00006"/>
    </source>
</evidence>
<dbReference type="Gene3D" id="3.40.50.300">
    <property type="entry name" value="P-loop containing nucleotide triphosphate hydrolases"/>
    <property type="match status" value="2"/>
</dbReference>
<evidence type="ECO:0000256" key="12">
    <source>
        <dbReference type="ARBA" id="ARBA00023196"/>
    </source>
</evidence>
<feature type="domain" description="ATP synthase alpha subunit C-terminal" evidence="18">
    <location>
        <begin position="349"/>
        <end position="473"/>
    </location>
</feature>
<evidence type="ECO:0000256" key="7">
    <source>
        <dbReference type="ARBA" id="ARBA00022792"/>
    </source>
</evidence>
<keyword evidence="7" id="KW-0999">Mitochondrion inner membrane</keyword>
<keyword evidence="5 16" id="KW-0547">Nucleotide-binding</keyword>
<dbReference type="PROSITE" id="PS00152">
    <property type="entry name" value="ATPASE_ALPHA_BETA"/>
    <property type="match status" value="1"/>
</dbReference>
<evidence type="ECO:0000256" key="11">
    <source>
        <dbReference type="ARBA" id="ARBA00023136"/>
    </source>
</evidence>
<dbReference type="GO" id="GO:0005524">
    <property type="term" value="F:ATP binding"/>
    <property type="evidence" value="ECO:0007669"/>
    <property type="project" value="UniProtKB-KW"/>
</dbReference>
<dbReference type="InterPro" id="IPR038376">
    <property type="entry name" value="ATP_synth_asu_C_sf"/>
</dbReference>
<dbReference type="Gene3D" id="1.20.150.20">
    <property type="entry name" value="ATP synthase alpha/beta chain, C-terminal domain"/>
    <property type="match status" value="1"/>
</dbReference>
<evidence type="ECO:0000256" key="5">
    <source>
        <dbReference type="ARBA" id="ARBA00022741"/>
    </source>
</evidence>
<dbReference type="Pfam" id="PF00006">
    <property type="entry name" value="ATP-synt_ab"/>
    <property type="match status" value="1"/>
</dbReference>
<organism evidence="20 21">
    <name type="scientific">Stephania yunnanensis</name>
    <dbReference type="NCBI Taxonomy" id="152371"/>
    <lineage>
        <taxon>Eukaryota</taxon>
        <taxon>Viridiplantae</taxon>
        <taxon>Streptophyta</taxon>
        <taxon>Embryophyta</taxon>
        <taxon>Tracheophyta</taxon>
        <taxon>Spermatophyta</taxon>
        <taxon>Magnoliopsida</taxon>
        <taxon>Ranunculales</taxon>
        <taxon>Menispermaceae</taxon>
        <taxon>Menispermoideae</taxon>
        <taxon>Cissampelideae</taxon>
        <taxon>Stephania</taxon>
    </lineage>
</organism>
<dbReference type="InterPro" id="IPR020003">
    <property type="entry name" value="ATPase_a/bsu_AS"/>
</dbReference>
<dbReference type="CDD" id="cd18113">
    <property type="entry name" value="ATP-synt_F1_alpha_C"/>
    <property type="match status" value="1"/>
</dbReference>
<evidence type="ECO:0000256" key="16">
    <source>
        <dbReference type="RuleBase" id="RU003551"/>
    </source>
</evidence>
<dbReference type="NCBIfam" id="TIGR00962">
    <property type="entry name" value="atpA"/>
    <property type="match status" value="1"/>
</dbReference>
<dbReference type="FunFam" id="2.40.30.20:FF:000001">
    <property type="entry name" value="ATP synthase subunit alpha"/>
    <property type="match status" value="1"/>
</dbReference>
<gene>
    <name evidence="20" type="ORF">Syun_031741</name>
</gene>
<keyword evidence="21" id="KW-1185">Reference proteome</keyword>
<dbReference type="PANTHER" id="PTHR48082">
    <property type="entry name" value="ATP SYNTHASE SUBUNIT ALPHA, MITOCHONDRIAL"/>
    <property type="match status" value="1"/>
</dbReference>
<comment type="similarity">
    <text evidence="2 15">Belongs to the ATPase alpha/beta chains family.</text>
</comment>
<feature type="domain" description="ATPase F1/V1/A1 complex alpha/beta subunit N-terminal" evidence="19">
    <location>
        <begin position="29"/>
        <end position="93"/>
    </location>
</feature>
<evidence type="ECO:0000256" key="13">
    <source>
        <dbReference type="ARBA" id="ARBA00023310"/>
    </source>
</evidence>
<dbReference type="AlphaFoldDB" id="A0AAP0E3Z9"/>
<dbReference type="EMBL" id="JBBNAF010000030">
    <property type="protein sequence ID" value="KAK9082283.1"/>
    <property type="molecule type" value="Genomic_DNA"/>
</dbReference>
<keyword evidence="12 16" id="KW-0139">CF(1)</keyword>
<evidence type="ECO:0000256" key="9">
    <source>
        <dbReference type="ARBA" id="ARBA00023065"/>
    </source>
</evidence>
<name>A0AAP0E3Z9_9MAGN</name>
<evidence type="ECO:0000313" key="20">
    <source>
        <dbReference type="EMBL" id="KAK9082283.1"/>
    </source>
</evidence>
<comment type="function">
    <text evidence="14">Mitochondrial membrane ATP synthase (F(1)F(0) ATP synthase or Complex V) produces ATP from ADP in the presence of a proton gradient across the membrane which is generated by electron transport complexes of the respiratory chain. F-type ATPases consist of two structural domains, F(1) - containing the extramembraneous catalytic core, and F(0) - containing the membrane proton channel, linked together by a central stalk and a peripheral stalk. During catalysis, ATP synthesis in the catalytic domain of F(1) is coupled via a rotary mechanism of the central stalk subunits to proton translocation. Subunits alpha and beta form the catalytic core in F(1). Rotation of the central stalk against the surrounding alpha(3)beta(3) subunits leads to hydrolysis of ATP in three separate catalytic sites on the beta subunits. Subunit alpha does not bear the catalytic high-affinity ATP-binding sites.</text>
</comment>
<dbReference type="HAMAP" id="MF_01346">
    <property type="entry name" value="ATP_synth_alpha_bact"/>
    <property type="match status" value="1"/>
</dbReference>
<dbReference type="Proteomes" id="UP001420932">
    <property type="component" value="Unassembled WGS sequence"/>
</dbReference>
<evidence type="ECO:0000256" key="10">
    <source>
        <dbReference type="ARBA" id="ARBA00023128"/>
    </source>
</evidence>
<keyword evidence="9 15" id="KW-0406">Ion transport</keyword>
<evidence type="ECO:0000256" key="2">
    <source>
        <dbReference type="ARBA" id="ARBA00008936"/>
    </source>
</evidence>
<evidence type="ECO:0000256" key="8">
    <source>
        <dbReference type="ARBA" id="ARBA00022840"/>
    </source>
</evidence>
<dbReference type="InterPro" id="IPR036121">
    <property type="entry name" value="ATPase_F1/V1/A1_a/bsu_N_sf"/>
</dbReference>
<evidence type="ECO:0000259" key="19">
    <source>
        <dbReference type="Pfam" id="PF02874"/>
    </source>
</evidence>
<dbReference type="CDD" id="cd18116">
    <property type="entry name" value="ATP-synt_F1_alpha_N"/>
    <property type="match status" value="1"/>
</dbReference>
<keyword evidence="8 16" id="KW-0067">ATP-binding</keyword>
<reference evidence="20 21" key="1">
    <citation type="submission" date="2024-01" db="EMBL/GenBank/DDBJ databases">
        <title>Genome assemblies of Stephania.</title>
        <authorList>
            <person name="Yang L."/>
        </authorList>
    </citation>
    <scope>NUCLEOTIDE SEQUENCE [LARGE SCALE GENOMIC DNA]</scope>
    <source>
        <strain evidence="20">YNDBR</strain>
        <tissue evidence="20">Leaf</tissue>
    </source>
</reference>
<dbReference type="CDD" id="cd01132">
    <property type="entry name" value="F1-ATPase_alpha_CD"/>
    <property type="match status" value="1"/>
</dbReference>
<dbReference type="InterPro" id="IPR023366">
    <property type="entry name" value="ATP_synth_asu-like_sf"/>
</dbReference>
<dbReference type="InterPro" id="IPR005294">
    <property type="entry name" value="ATP_synth_F1_asu"/>
</dbReference>
<dbReference type="PANTHER" id="PTHR48082:SF2">
    <property type="entry name" value="ATP SYNTHASE SUBUNIT ALPHA, MITOCHONDRIAL"/>
    <property type="match status" value="1"/>
</dbReference>
<dbReference type="FunFam" id="3.40.50.300:FF:002432">
    <property type="entry name" value="ATP synthase subunit alpha, mitochondrial"/>
    <property type="match status" value="1"/>
</dbReference>
<dbReference type="SUPFAM" id="SSF47917">
    <property type="entry name" value="C-terminal domain of alpha and beta subunits of F1 ATP synthase"/>
    <property type="match status" value="1"/>
</dbReference>
<sequence length="484" mass="52893">MVTLQADEISNIIRKRIEQYSREVKIVNTGTVLQVGDGIARIHGLDEVMAGELVEFEEGTIGIALNLESKNVGVVLMGDGLMIQEGSSVKATGRIAQIPVSEAYLGRVINALAKPIDGRGEISASESRLIESPAPGIISRRSVYEPLQTGLIAIDSMIPIGRGQRELIIGDRQTAIGQKASSVAQVVTTFQEQGAMEYTIVVAETADSPATLQYLAPYTGAALAEYFMYRERHTSIIYDDPSKQAQAYRQMSLLLRRPPGREAYPGDVFYLHSRLLERAAKSSSSLGEGSMTALPIVETQSGDVSAYIPTNVISITDGQIFLSADLFNAGIRPAINVGISVSRVGSAAQIKAMKQVAGKSKLELAQFAELEAFAQFASDLDKATQNQLARGQRLRELLKQSQSEPLPVEEQIVMIYTGTNGYLDSLEIGQVKEFTNQLRNYLKTNKPQFQEIISSTKTFTEEAEALVKEAIQEQLERFLLPEQT</sequence>
<dbReference type="InterPro" id="IPR004100">
    <property type="entry name" value="ATPase_F1/V1/A1_a/bsu_N"/>
</dbReference>
<comment type="subunit">
    <text evidence="3">F-type ATPases have 2 components, CF(1) - the catalytic core - and CF(0) - the membrane proton channel. CF(1) has five subunits: alpha(3), beta(3), gamma(1), delta(1), epsilon(1). CF(0) has three main subunits: a, b and c.</text>
</comment>
<dbReference type="Pfam" id="PF00306">
    <property type="entry name" value="ATP-synt_ab_C"/>
    <property type="match status" value="1"/>
</dbReference>
<keyword evidence="4 15" id="KW-0813">Transport</keyword>
<evidence type="ECO:0000259" key="18">
    <source>
        <dbReference type="Pfam" id="PF00306"/>
    </source>
</evidence>
<dbReference type="SUPFAM" id="SSF52540">
    <property type="entry name" value="P-loop containing nucleoside triphosphate hydrolases"/>
    <property type="match status" value="1"/>
</dbReference>
<proteinExistence type="inferred from homology"/>
<accession>A0AAP0E3Z9</accession>
<dbReference type="GO" id="GO:0045259">
    <property type="term" value="C:proton-transporting ATP synthase complex"/>
    <property type="evidence" value="ECO:0007669"/>
    <property type="project" value="UniProtKB-KW"/>
</dbReference>
<evidence type="ECO:0000256" key="15">
    <source>
        <dbReference type="RuleBase" id="RU000339"/>
    </source>
</evidence>
<dbReference type="GO" id="GO:0046933">
    <property type="term" value="F:proton-transporting ATP synthase activity, rotational mechanism"/>
    <property type="evidence" value="ECO:0007669"/>
    <property type="project" value="InterPro"/>
</dbReference>